<dbReference type="PROSITE" id="PS50977">
    <property type="entry name" value="HTH_TETR_2"/>
    <property type="match status" value="1"/>
</dbReference>
<dbReference type="PROSITE" id="PS01081">
    <property type="entry name" value="HTH_TETR_1"/>
    <property type="match status" value="1"/>
</dbReference>
<dbReference type="GO" id="GO:0003700">
    <property type="term" value="F:DNA-binding transcription factor activity"/>
    <property type="evidence" value="ECO:0007669"/>
    <property type="project" value="TreeGrafter"/>
</dbReference>
<evidence type="ECO:0000259" key="4">
    <source>
        <dbReference type="PROSITE" id="PS50977"/>
    </source>
</evidence>
<dbReference type="InterPro" id="IPR001647">
    <property type="entry name" value="HTH_TetR"/>
</dbReference>
<protein>
    <recommendedName>
        <fullName evidence="4">HTH tetR-type domain-containing protein</fullName>
    </recommendedName>
</protein>
<dbReference type="GO" id="GO:0000976">
    <property type="term" value="F:transcription cis-regulatory region binding"/>
    <property type="evidence" value="ECO:0007669"/>
    <property type="project" value="TreeGrafter"/>
</dbReference>
<evidence type="ECO:0000256" key="3">
    <source>
        <dbReference type="ARBA" id="ARBA00023163"/>
    </source>
</evidence>
<dbReference type="InterPro" id="IPR041347">
    <property type="entry name" value="MftR_C"/>
</dbReference>
<dbReference type="Pfam" id="PF00440">
    <property type="entry name" value="TetR_N"/>
    <property type="match status" value="1"/>
</dbReference>
<sequence length="178" mass="19647">MLRVQHEAYRLARIDGYDGTTIETIAEAADVSPATIYRHFGDKVNVFVWDPLEPSAFAEIHIDPTKSAMAAVREGYSALLAQDLPISESELLERVQFIFSHPQLRAGYEASVGAYREALADALYRGGFDDPLVIDVVAAAVVAASVAAVDRWQRQNGDPPLHILLNRAFDALDEHWKA</sequence>
<feature type="domain" description="HTH tetR-type" evidence="4">
    <location>
        <begin position="1"/>
        <end position="58"/>
    </location>
</feature>
<dbReference type="InterPro" id="IPR023772">
    <property type="entry name" value="DNA-bd_HTH_TetR-type_CS"/>
</dbReference>
<gene>
    <name evidence="5" type="ORF">MNBD_ACTINO02-234</name>
</gene>
<dbReference type="InterPro" id="IPR009057">
    <property type="entry name" value="Homeodomain-like_sf"/>
</dbReference>
<dbReference type="Gene3D" id="1.10.357.10">
    <property type="entry name" value="Tetracycline Repressor, domain 2"/>
    <property type="match status" value="1"/>
</dbReference>
<keyword evidence="1" id="KW-0805">Transcription regulation</keyword>
<organism evidence="5">
    <name type="scientific">hydrothermal vent metagenome</name>
    <dbReference type="NCBI Taxonomy" id="652676"/>
    <lineage>
        <taxon>unclassified sequences</taxon>
        <taxon>metagenomes</taxon>
        <taxon>ecological metagenomes</taxon>
    </lineage>
</organism>
<keyword evidence="2" id="KW-0238">DNA-binding</keyword>
<proteinExistence type="predicted"/>
<dbReference type="PANTHER" id="PTHR30055:SF234">
    <property type="entry name" value="HTH-TYPE TRANSCRIPTIONAL REGULATOR BETI"/>
    <property type="match status" value="1"/>
</dbReference>
<evidence type="ECO:0000313" key="5">
    <source>
        <dbReference type="EMBL" id="VAW04439.1"/>
    </source>
</evidence>
<dbReference type="Pfam" id="PF17754">
    <property type="entry name" value="TetR_C_14"/>
    <property type="match status" value="1"/>
</dbReference>
<dbReference type="EMBL" id="UOEK01000288">
    <property type="protein sequence ID" value="VAW04439.1"/>
    <property type="molecule type" value="Genomic_DNA"/>
</dbReference>
<evidence type="ECO:0000256" key="2">
    <source>
        <dbReference type="ARBA" id="ARBA00023125"/>
    </source>
</evidence>
<dbReference type="PANTHER" id="PTHR30055">
    <property type="entry name" value="HTH-TYPE TRANSCRIPTIONAL REGULATOR RUTR"/>
    <property type="match status" value="1"/>
</dbReference>
<keyword evidence="3" id="KW-0804">Transcription</keyword>
<dbReference type="SUPFAM" id="SSF46689">
    <property type="entry name" value="Homeodomain-like"/>
    <property type="match status" value="1"/>
</dbReference>
<evidence type="ECO:0000256" key="1">
    <source>
        <dbReference type="ARBA" id="ARBA00023015"/>
    </source>
</evidence>
<dbReference type="AlphaFoldDB" id="A0A3B0SVM1"/>
<accession>A0A3B0SVM1</accession>
<reference evidence="5" key="1">
    <citation type="submission" date="2018-06" db="EMBL/GenBank/DDBJ databases">
        <authorList>
            <person name="Zhirakovskaya E."/>
        </authorList>
    </citation>
    <scope>NUCLEOTIDE SEQUENCE</scope>
</reference>
<name>A0A3B0SVM1_9ZZZZ</name>
<dbReference type="InterPro" id="IPR050109">
    <property type="entry name" value="HTH-type_TetR-like_transc_reg"/>
</dbReference>